<reference evidence="1 2" key="1">
    <citation type="submission" date="2017-08" db="EMBL/GenBank/DDBJ databases">
        <title>Fine stratification of microbial communities through a metagenomic profile of the photic zone.</title>
        <authorList>
            <person name="Haro-Moreno J.M."/>
            <person name="Lopez-Perez M."/>
            <person name="De La Torre J."/>
            <person name="Picazo A."/>
            <person name="Camacho A."/>
            <person name="Rodriguez-Valera F."/>
        </authorList>
    </citation>
    <scope>NUCLEOTIDE SEQUENCE [LARGE SCALE GENOMIC DNA]</scope>
    <source>
        <strain evidence="1">MED-G24</strain>
    </source>
</reference>
<dbReference type="AlphaFoldDB" id="A0A2A5WTH5"/>
<dbReference type="Pfam" id="PF10096">
    <property type="entry name" value="DUF2334"/>
    <property type="match status" value="1"/>
</dbReference>
<evidence type="ECO:0000313" key="2">
    <source>
        <dbReference type="Proteomes" id="UP000219327"/>
    </source>
</evidence>
<dbReference type="Proteomes" id="UP000219327">
    <property type="component" value="Unassembled WGS sequence"/>
</dbReference>
<name>A0A2A5WTH5_9GAMM</name>
<dbReference type="InterPro" id="IPR011330">
    <property type="entry name" value="Glyco_hydro/deAcase_b/a-brl"/>
</dbReference>
<dbReference type="Gene3D" id="3.20.20.370">
    <property type="entry name" value="Glycoside hydrolase/deacetylase"/>
    <property type="match status" value="1"/>
</dbReference>
<comment type="caution">
    <text evidence="1">The sequence shown here is derived from an EMBL/GenBank/DDBJ whole genome shotgun (WGS) entry which is preliminary data.</text>
</comment>
<dbReference type="InterPro" id="IPR018763">
    <property type="entry name" value="DUF2334"/>
</dbReference>
<sequence length="221" mass="25648">MPVTLDHVRDIIDRIPDTCRQNLLLLVVPGLNWQDADIRQLQEWQQEGYLLAGHGWTHEARHIEGLYHRLHSLFISRTAAEHLSLSHDEIIDLIMRNHAWFPQHDLLPPDYYVPPAWALGSVTQDDLRSTPYQYIELTSEIRRISTGQRRVLPLAGFEADQALRKWSLTASNVTNRLISSPLRPLRIAIHPYDFTLLLSQMLGELLERVEETVHYHTLFDG</sequence>
<accession>A0A2A5WTH5</accession>
<dbReference type="SUPFAM" id="SSF88713">
    <property type="entry name" value="Glycoside hydrolase/deacetylase"/>
    <property type="match status" value="1"/>
</dbReference>
<dbReference type="GO" id="GO:0005975">
    <property type="term" value="P:carbohydrate metabolic process"/>
    <property type="evidence" value="ECO:0007669"/>
    <property type="project" value="InterPro"/>
</dbReference>
<evidence type="ECO:0000313" key="1">
    <source>
        <dbReference type="EMBL" id="PDH39537.1"/>
    </source>
</evidence>
<proteinExistence type="predicted"/>
<protein>
    <submittedName>
        <fullName evidence="1">DUF2334 domain-containing protein</fullName>
    </submittedName>
</protein>
<organism evidence="1 2">
    <name type="scientific">OM182 bacterium MED-G24</name>
    <dbReference type="NCBI Taxonomy" id="1986255"/>
    <lineage>
        <taxon>Bacteria</taxon>
        <taxon>Pseudomonadati</taxon>
        <taxon>Pseudomonadota</taxon>
        <taxon>Gammaproteobacteria</taxon>
        <taxon>OMG group</taxon>
        <taxon>OM182 clade</taxon>
    </lineage>
</organism>
<dbReference type="EMBL" id="NTKD01000023">
    <property type="protein sequence ID" value="PDH39537.1"/>
    <property type="molecule type" value="Genomic_DNA"/>
</dbReference>
<gene>
    <name evidence="1" type="ORF">CNE99_05405</name>
</gene>